<gene>
    <name evidence="7" type="ORF">FB557_1997</name>
</gene>
<keyword evidence="3 6" id="KW-0732">Signal</keyword>
<comment type="similarity">
    <text evidence="1 4">Belongs to the bacterial solute-binding protein 9 family.</text>
</comment>
<dbReference type="Gene3D" id="3.40.50.1980">
    <property type="entry name" value="Nitrogenase molybdenum iron protein domain"/>
    <property type="match status" value="2"/>
</dbReference>
<dbReference type="PANTHER" id="PTHR42953">
    <property type="entry name" value="HIGH-AFFINITY ZINC UPTAKE SYSTEM PROTEIN ZNUA-RELATED"/>
    <property type="match status" value="1"/>
</dbReference>
<dbReference type="InterPro" id="IPR050492">
    <property type="entry name" value="Bact_metal-bind_prot9"/>
</dbReference>
<dbReference type="SUPFAM" id="SSF53807">
    <property type="entry name" value="Helical backbone' metal receptor"/>
    <property type="match status" value="1"/>
</dbReference>
<evidence type="ECO:0000313" key="7">
    <source>
        <dbReference type="EMBL" id="TWD14583.1"/>
    </source>
</evidence>
<evidence type="ECO:0000256" key="3">
    <source>
        <dbReference type="ARBA" id="ARBA00022729"/>
    </source>
</evidence>
<comment type="caution">
    <text evidence="7">The sequence shown here is derived from an EMBL/GenBank/DDBJ whole genome shotgun (WGS) entry which is preliminary data.</text>
</comment>
<feature type="compositionally biased region" description="Basic and acidic residues" evidence="5">
    <location>
        <begin position="122"/>
        <end position="144"/>
    </location>
</feature>
<feature type="signal peptide" evidence="6">
    <location>
        <begin position="1"/>
        <end position="19"/>
    </location>
</feature>
<accession>A0A560WAC4</accession>
<dbReference type="InterPro" id="IPR006128">
    <property type="entry name" value="Lipoprotein_PsaA-like"/>
</dbReference>
<keyword evidence="2 4" id="KW-0813">Transport</keyword>
<name>A0A560WAC4_9MICO</name>
<evidence type="ECO:0000256" key="2">
    <source>
        <dbReference type="ARBA" id="ARBA00022448"/>
    </source>
</evidence>
<dbReference type="GO" id="GO:0007155">
    <property type="term" value="P:cell adhesion"/>
    <property type="evidence" value="ECO:0007669"/>
    <property type="project" value="InterPro"/>
</dbReference>
<keyword evidence="8" id="KW-1185">Reference proteome</keyword>
<evidence type="ECO:0000256" key="6">
    <source>
        <dbReference type="SAM" id="SignalP"/>
    </source>
</evidence>
<dbReference type="PANTHER" id="PTHR42953:SF3">
    <property type="entry name" value="HIGH-AFFINITY ZINC UPTAKE SYSTEM PROTEIN ZNUA"/>
    <property type="match status" value="1"/>
</dbReference>
<sequence>MQKLVALSAVAALSLAACGESSSSTEGQGEAAGETLDVVTSFYPLQYAIEQVGGERVSVNNLTKPGAEPHDLELSPQDVLTVSKADALVYLKDFQPAVDDAVGEAKESLDVTEAARLDLSTTDEHEGEGHEHEGDDHDHDHGSQDPHFWLDPMRYADVADAIAEELGRLDPEHQSDYTAAAKDLRTRLTDLDASFTEGLKTCTQDDLVTNHAAFGYLADAYGFHQEAITLGPDTEPSSTAMAEVVAHVKEHDIATIYAETLVPTDVADTIAKETGATVEVLDPIEGVTDSSAAHDYFGIMDANLETLKKGQDCS</sequence>
<dbReference type="PRINTS" id="PR00690">
    <property type="entry name" value="ADHESNFAMILY"/>
</dbReference>
<dbReference type="InterPro" id="IPR006127">
    <property type="entry name" value="ZnuA-like"/>
</dbReference>
<dbReference type="PROSITE" id="PS51257">
    <property type="entry name" value="PROKAR_LIPOPROTEIN"/>
    <property type="match status" value="1"/>
</dbReference>
<dbReference type="EMBL" id="VIUW01000003">
    <property type="protein sequence ID" value="TWD14583.1"/>
    <property type="molecule type" value="Genomic_DNA"/>
</dbReference>
<dbReference type="Pfam" id="PF01297">
    <property type="entry name" value="ZnuA"/>
    <property type="match status" value="1"/>
</dbReference>
<protein>
    <submittedName>
        <fullName evidence="7">Zinc transport system substrate-binding protein</fullName>
    </submittedName>
</protein>
<dbReference type="AlphaFoldDB" id="A0A560WAC4"/>
<organism evidence="7 8">
    <name type="scientific">Marihabitans asiaticum</name>
    <dbReference type="NCBI Taxonomy" id="415218"/>
    <lineage>
        <taxon>Bacteria</taxon>
        <taxon>Bacillati</taxon>
        <taxon>Actinomycetota</taxon>
        <taxon>Actinomycetes</taxon>
        <taxon>Micrococcales</taxon>
        <taxon>Intrasporangiaceae</taxon>
        <taxon>Marihabitans</taxon>
    </lineage>
</organism>
<feature type="region of interest" description="Disordered" evidence="5">
    <location>
        <begin position="122"/>
        <end position="146"/>
    </location>
</feature>
<dbReference type="GO" id="GO:0046872">
    <property type="term" value="F:metal ion binding"/>
    <property type="evidence" value="ECO:0007669"/>
    <property type="project" value="InterPro"/>
</dbReference>
<evidence type="ECO:0000256" key="4">
    <source>
        <dbReference type="RuleBase" id="RU003512"/>
    </source>
</evidence>
<dbReference type="GO" id="GO:0030001">
    <property type="term" value="P:metal ion transport"/>
    <property type="evidence" value="ECO:0007669"/>
    <property type="project" value="InterPro"/>
</dbReference>
<proteinExistence type="inferred from homology"/>
<dbReference type="InterPro" id="IPR006129">
    <property type="entry name" value="AdhesinB"/>
</dbReference>
<reference evidence="7 8" key="1">
    <citation type="submission" date="2019-06" db="EMBL/GenBank/DDBJ databases">
        <title>Sequencing the genomes of 1000 actinobacteria strains.</title>
        <authorList>
            <person name="Klenk H.-P."/>
        </authorList>
    </citation>
    <scope>NUCLEOTIDE SEQUENCE [LARGE SCALE GENOMIC DNA]</scope>
    <source>
        <strain evidence="7 8">DSM 18935</strain>
    </source>
</reference>
<dbReference type="PRINTS" id="PR00691">
    <property type="entry name" value="ADHESINB"/>
</dbReference>
<feature type="chain" id="PRO_5038743305" evidence="6">
    <location>
        <begin position="20"/>
        <end position="314"/>
    </location>
</feature>
<evidence type="ECO:0000313" key="8">
    <source>
        <dbReference type="Proteomes" id="UP000315628"/>
    </source>
</evidence>
<evidence type="ECO:0000256" key="1">
    <source>
        <dbReference type="ARBA" id="ARBA00011028"/>
    </source>
</evidence>
<evidence type="ECO:0000256" key="5">
    <source>
        <dbReference type="SAM" id="MobiDB-lite"/>
    </source>
</evidence>
<dbReference type="Proteomes" id="UP000315628">
    <property type="component" value="Unassembled WGS sequence"/>
</dbReference>
<dbReference type="RefSeq" id="WP_246074674.1">
    <property type="nucleotide sequence ID" value="NZ_BAAAYT010000005.1"/>
</dbReference>